<evidence type="ECO:0008006" key="3">
    <source>
        <dbReference type="Google" id="ProtNLM"/>
    </source>
</evidence>
<organism evidence="1 2">
    <name type="scientific">Neokomagataea tanensis NBRC 106556</name>
    <dbReference type="NCBI Taxonomy" id="1223519"/>
    <lineage>
        <taxon>Bacteria</taxon>
        <taxon>Pseudomonadati</taxon>
        <taxon>Pseudomonadota</taxon>
        <taxon>Alphaproteobacteria</taxon>
        <taxon>Acetobacterales</taxon>
        <taxon>Acetobacteraceae</taxon>
        <taxon>Neokomagataea</taxon>
    </lineage>
</organism>
<dbReference type="Gene3D" id="3.40.50.300">
    <property type="entry name" value="P-loop containing nucleotide triphosphate hydrolases"/>
    <property type="match status" value="1"/>
</dbReference>
<evidence type="ECO:0000313" key="2">
    <source>
        <dbReference type="Proteomes" id="UP001062443"/>
    </source>
</evidence>
<keyword evidence="2" id="KW-1185">Reference proteome</keyword>
<gene>
    <name evidence="1" type="ORF">AA106556_2136</name>
</gene>
<reference evidence="1" key="1">
    <citation type="submission" date="2013-04" db="EMBL/GenBank/DDBJ databases">
        <title>The genome sequencing project of 58 acetic acid bacteria.</title>
        <authorList>
            <person name="Okamoto-Kainuma A."/>
            <person name="Ishikawa M."/>
            <person name="Umino S."/>
            <person name="Koizumi Y."/>
            <person name="Shiwa Y."/>
            <person name="Yoshikawa H."/>
            <person name="Matsutani M."/>
            <person name="Matsushita K."/>
        </authorList>
    </citation>
    <scope>NUCLEOTIDE SEQUENCE</scope>
    <source>
        <strain evidence="1">NBRC 106556</strain>
    </source>
</reference>
<dbReference type="Proteomes" id="UP001062443">
    <property type="component" value="Unassembled WGS sequence"/>
</dbReference>
<accession>A0ABQ0QLV2</accession>
<proteinExistence type="predicted"/>
<dbReference type="PANTHER" id="PTHR37816:SF2">
    <property type="entry name" value="DNA TOPOLOGY MODULATION PROTEIN FLAR-RELATED PROTEIN"/>
    <property type="match status" value="1"/>
</dbReference>
<dbReference type="RefSeq" id="WP_068172977.1">
    <property type="nucleotide sequence ID" value="NZ_BAQB01000134.1"/>
</dbReference>
<protein>
    <recommendedName>
        <fullName evidence="3">DNA topology modulation protein FlaR</fullName>
    </recommendedName>
</protein>
<evidence type="ECO:0000313" key="1">
    <source>
        <dbReference type="EMBL" id="GBR49811.1"/>
    </source>
</evidence>
<dbReference type="PANTHER" id="PTHR37816">
    <property type="entry name" value="YALI0E33011P"/>
    <property type="match status" value="1"/>
</dbReference>
<dbReference type="EMBL" id="BAQB01000134">
    <property type="protein sequence ID" value="GBR49811.1"/>
    <property type="molecule type" value="Genomic_DNA"/>
</dbReference>
<dbReference type="InterPro" id="IPR027417">
    <property type="entry name" value="P-loop_NTPase"/>
</dbReference>
<sequence>MIMGPSNSGKSTLAQAIAHKRNGIAIYLDQLAHKPNTPWVRRPQQEFHALHEQAIAQENWIMEGNYSFLVPARLTRATGVILLDASTPLSLFRYIKRTLGLTPRIGTLSSTRHAIHWWMLHHIATTTRQNRRRYAHDFEHYTLPKIALTSRHALTQFYRQEHLTR</sequence>
<name>A0ABQ0QLV2_9PROT</name>
<dbReference type="SUPFAM" id="SSF52540">
    <property type="entry name" value="P-loop containing nucleoside triphosphate hydrolases"/>
    <property type="match status" value="1"/>
</dbReference>
<dbReference type="InterPro" id="IPR052922">
    <property type="entry name" value="Cytidylate_Kinase-2"/>
</dbReference>
<comment type="caution">
    <text evidence="1">The sequence shown here is derived from an EMBL/GenBank/DDBJ whole genome shotgun (WGS) entry which is preliminary data.</text>
</comment>